<dbReference type="Proteomes" id="UP001489004">
    <property type="component" value="Unassembled WGS sequence"/>
</dbReference>
<reference evidence="10 11" key="1">
    <citation type="journal article" date="2024" name="Nat. Commun.">
        <title>Phylogenomics reveals the evolutionary origins of lichenization in chlorophyte algae.</title>
        <authorList>
            <person name="Puginier C."/>
            <person name="Libourel C."/>
            <person name="Otte J."/>
            <person name="Skaloud P."/>
            <person name="Haon M."/>
            <person name="Grisel S."/>
            <person name="Petersen M."/>
            <person name="Berrin J.G."/>
            <person name="Delaux P.M."/>
            <person name="Dal Grande F."/>
            <person name="Keller J."/>
        </authorList>
    </citation>
    <scope>NUCLEOTIDE SEQUENCE [LARGE SCALE GENOMIC DNA]</scope>
    <source>
        <strain evidence="10 11">SAG 2043</strain>
    </source>
</reference>
<name>A0AAW1QSK4_9CHLO</name>
<organism evidence="10 11">
    <name type="scientific">[Myrmecia] bisecta</name>
    <dbReference type="NCBI Taxonomy" id="41462"/>
    <lineage>
        <taxon>Eukaryota</taxon>
        <taxon>Viridiplantae</taxon>
        <taxon>Chlorophyta</taxon>
        <taxon>core chlorophytes</taxon>
        <taxon>Trebouxiophyceae</taxon>
        <taxon>Trebouxiales</taxon>
        <taxon>Trebouxiaceae</taxon>
        <taxon>Myrmecia</taxon>
    </lineage>
</organism>
<evidence type="ECO:0000256" key="6">
    <source>
        <dbReference type="ARBA" id="ARBA00022729"/>
    </source>
</evidence>
<evidence type="ECO:0000259" key="9">
    <source>
        <dbReference type="Pfam" id="PF26410"/>
    </source>
</evidence>
<dbReference type="InterPro" id="IPR045053">
    <property type="entry name" value="MAN-like"/>
</dbReference>
<accession>A0AAW1QSK4</accession>
<dbReference type="GO" id="GO:0005576">
    <property type="term" value="C:extracellular region"/>
    <property type="evidence" value="ECO:0007669"/>
    <property type="project" value="UniProtKB-SubCell"/>
</dbReference>
<evidence type="ECO:0000256" key="7">
    <source>
        <dbReference type="ARBA" id="ARBA00022801"/>
    </source>
</evidence>
<dbReference type="InterPro" id="IPR001547">
    <property type="entry name" value="Glyco_hydro_5"/>
</dbReference>
<dbReference type="GO" id="GO:0016985">
    <property type="term" value="F:mannan endo-1,4-beta-mannosidase activity"/>
    <property type="evidence" value="ECO:0007669"/>
    <property type="project" value="UniProtKB-EC"/>
</dbReference>
<dbReference type="PANTHER" id="PTHR31451:SF39">
    <property type="entry name" value="MANNAN ENDO-1,4-BETA-MANNOSIDASE 1"/>
    <property type="match status" value="1"/>
</dbReference>
<dbReference type="EMBL" id="JALJOR010000002">
    <property type="protein sequence ID" value="KAK9824422.1"/>
    <property type="molecule type" value="Genomic_DNA"/>
</dbReference>
<gene>
    <name evidence="10" type="ORF">WJX72_010142</name>
</gene>
<evidence type="ECO:0000256" key="2">
    <source>
        <dbReference type="ARBA" id="ARBA00004613"/>
    </source>
</evidence>
<comment type="subcellular location">
    <subcellularLocation>
        <location evidence="2">Secreted</location>
    </subcellularLocation>
</comment>
<dbReference type="SUPFAM" id="SSF51445">
    <property type="entry name" value="(Trans)glycosidases"/>
    <property type="match status" value="1"/>
</dbReference>
<evidence type="ECO:0000313" key="11">
    <source>
        <dbReference type="Proteomes" id="UP001489004"/>
    </source>
</evidence>
<protein>
    <recommendedName>
        <fullName evidence="4">mannan endo-1,4-beta-mannosidase</fullName>
        <ecNumber evidence="4">3.2.1.78</ecNumber>
    </recommendedName>
</protein>
<proteinExistence type="inferred from homology"/>
<keyword evidence="8" id="KW-0326">Glycosidase</keyword>
<evidence type="ECO:0000313" key="10">
    <source>
        <dbReference type="EMBL" id="KAK9824422.1"/>
    </source>
</evidence>
<keyword evidence="6" id="KW-0732">Signal</keyword>
<dbReference type="PANTHER" id="PTHR31451">
    <property type="match status" value="1"/>
</dbReference>
<dbReference type="Pfam" id="PF26410">
    <property type="entry name" value="GH5_mannosidase"/>
    <property type="match status" value="1"/>
</dbReference>
<keyword evidence="11" id="KW-1185">Reference proteome</keyword>
<keyword evidence="5" id="KW-0964">Secreted</keyword>
<evidence type="ECO:0000256" key="1">
    <source>
        <dbReference type="ARBA" id="ARBA00001678"/>
    </source>
</evidence>
<comment type="catalytic activity">
    <reaction evidence="1">
        <text>Random hydrolysis of (1-&gt;4)-beta-D-mannosidic linkages in mannans, galactomannans and glucomannans.</text>
        <dbReference type="EC" id="3.2.1.78"/>
    </reaction>
</comment>
<dbReference type="InterPro" id="IPR017853">
    <property type="entry name" value="GH"/>
</dbReference>
<keyword evidence="7" id="KW-0378">Hydrolase</keyword>
<feature type="domain" description="Glycoside hydrolase family 5" evidence="9">
    <location>
        <begin position="13"/>
        <end position="278"/>
    </location>
</feature>
<sequence length="329" mass="36273">MSHGSSGYAGFCGVYNETVFRAFDEVLATAASADIKLIITFIDYWRDTDGIPQCVRWCNGGTDKPTFYSDASCKQMYKDHVQTVLNRLNTVTGVSYKNDPAVFAWDLVNEPRCDLPGEIGDSPAPASCIANLQSWIDEMAAYVKGIDGNHLLTIGEEGLFGQSDSSANPPYVQNSGQDFLANHRSSNIDFATVHIWPDNWQLSPPLPVDFVSNFLQAHIQAAQQLGKPLLLEEFGKSITNDNDNLRSSVRDPYFRAAYQAVQDSLSNSQPLKAAMFWELDVRGQGDASAFRPFGISTWDSTWTLVKNHVAWLVQHSPSCSSRTTISVAG</sequence>
<evidence type="ECO:0000256" key="3">
    <source>
        <dbReference type="ARBA" id="ARBA00005641"/>
    </source>
</evidence>
<comment type="similarity">
    <text evidence="3">Belongs to the glycosyl hydrolase 5 (cellulase A) family.</text>
</comment>
<evidence type="ECO:0000256" key="8">
    <source>
        <dbReference type="ARBA" id="ARBA00023295"/>
    </source>
</evidence>
<dbReference type="Gene3D" id="3.20.20.80">
    <property type="entry name" value="Glycosidases"/>
    <property type="match status" value="1"/>
</dbReference>
<evidence type="ECO:0000256" key="4">
    <source>
        <dbReference type="ARBA" id="ARBA00012706"/>
    </source>
</evidence>
<dbReference type="GO" id="GO:0000272">
    <property type="term" value="P:polysaccharide catabolic process"/>
    <property type="evidence" value="ECO:0007669"/>
    <property type="project" value="InterPro"/>
</dbReference>
<dbReference type="AlphaFoldDB" id="A0AAW1QSK4"/>
<dbReference type="EC" id="3.2.1.78" evidence="4"/>
<evidence type="ECO:0000256" key="5">
    <source>
        <dbReference type="ARBA" id="ARBA00022525"/>
    </source>
</evidence>
<comment type="caution">
    <text evidence="10">The sequence shown here is derived from an EMBL/GenBank/DDBJ whole genome shotgun (WGS) entry which is preliminary data.</text>
</comment>